<feature type="domain" description="RING-type" evidence="5">
    <location>
        <begin position="28"/>
        <end position="70"/>
    </location>
</feature>
<evidence type="ECO:0000256" key="3">
    <source>
        <dbReference type="PROSITE-ProRule" id="PRU00175"/>
    </source>
</evidence>
<sequence>DEEIGGDDLIPWDRVILVNQLVERPPLCPICLSTLIAPRITKCGHTTCLSCILHYFTLSDNAYARCVLCSESVYAADLRCLTFDIRPAYVPGDKATFILCRRLKTSSIIEPVSPVTINSPFQFSSVRVGLDITNVFSAERSLLAQCLEVADPLELPYIEMALNCVDLLLESSSPSTGRSPFRKFSGPIDPSVEYVFYQSEDGQPLFLNSFTYRALLHDRGHIANLPTSIASTIHDIVHLRQTDSSRSRHRFIRHLPLTANFAFCDVDLTTVVGPETLAHFSDEIQHQWDMRERRKEAEIKEHERMATDHNEREMSLRQRASSSKFPTTFLRYDEADFGPAIGSSRVQAAPVQSGNWSAVANRGLTATETWEPLPSRPRTPPPASLTTGPTVARIVSAAAALPQPTRTSSSKSKQTLFSNAGSRGHN</sequence>
<keyword evidence="3" id="KW-0479">Metal-binding</keyword>
<dbReference type="Pfam" id="PF15227">
    <property type="entry name" value="zf-C3HC4_4"/>
    <property type="match status" value="1"/>
</dbReference>
<feature type="region of interest" description="Disordered" evidence="4">
    <location>
        <begin position="401"/>
        <end position="426"/>
    </location>
</feature>
<keyword evidence="2" id="KW-0963">Cytoplasm</keyword>
<comment type="subcellular location">
    <subcellularLocation>
        <location evidence="1">Cytoplasm</location>
    </subcellularLocation>
</comment>
<organism evidence="6">
    <name type="scientific">Spongospora subterranea</name>
    <dbReference type="NCBI Taxonomy" id="70186"/>
    <lineage>
        <taxon>Eukaryota</taxon>
        <taxon>Sar</taxon>
        <taxon>Rhizaria</taxon>
        <taxon>Endomyxa</taxon>
        <taxon>Phytomyxea</taxon>
        <taxon>Plasmodiophorida</taxon>
        <taxon>Plasmodiophoridae</taxon>
        <taxon>Spongospora</taxon>
    </lineage>
</organism>
<dbReference type="CDD" id="cd16536">
    <property type="entry name" value="RING-HC_RNF10"/>
    <property type="match status" value="1"/>
</dbReference>
<name>A0A0H5QND6_9EUKA</name>
<accession>A0A0H5QND6</accession>
<keyword evidence="3" id="KW-0863">Zinc-finger</keyword>
<reference evidence="6" key="1">
    <citation type="submission" date="2015-04" db="EMBL/GenBank/DDBJ databases">
        <title>The genome sequence of the plant pathogenic Rhizarian Plasmodiophora brassicae reveals insights in its biotrophic life cycle and the origin of chitin synthesis.</title>
        <authorList>
            <person name="Schwelm A."/>
            <person name="Fogelqvist J."/>
            <person name="Knaust A."/>
            <person name="Julke S."/>
            <person name="Lilja T."/>
            <person name="Dhandapani V."/>
            <person name="Bonilla-Rosso G."/>
            <person name="Karlsson M."/>
            <person name="Shevchenko A."/>
            <person name="Choi S.R."/>
            <person name="Kim H.G."/>
            <person name="Park J.Y."/>
            <person name="Lim Y.P."/>
            <person name="Ludwig-Muller J."/>
            <person name="Dixelius C."/>
        </authorList>
    </citation>
    <scope>NUCLEOTIDE SEQUENCE</scope>
    <source>
        <tissue evidence="6">Potato root galls</tissue>
    </source>
</reference>
<dbReference type="SMART" id="SM00184">
    <property type="entry name" value="RING"/>
    <property type="match status" value="1"/>
</dbReference>
<dbReference type="EMBL" id="HACM01003238">
    <property type="protein sequence ID" value="CRZ03680.1"/>
    <property type="molecule type" value="Transcribed_RNA"/>
</dbReference>
<proteinExistence type="predicted"/>
<dbReference type="Gene3D" id="3.30.40.10">
    <property type="entry name" value="Zinc/RING finger domain, C3HC4 (zinc finger)"/>
    <property type="match status" value="1"/>
</dbReference>
<protein>
    <recommendedName>
        <fullName evidence="5">RING-type domain-containing protein</fullName>
    </recommendedName>
</protein>
<dbReference type="InterPro" id="IPR001841">
    <property type="entry name" value="Znf_RING"/>
</dbReference>
<evidence type="ECO:0000259" key="5">
    <source>
        <dbReference type="PROSITE" id="PS50089"/>
    </source>
</evidence>
<feature type="compositionally biased region" description="Polar residues" evidence="4">
    <location>
        <begin position="404"/>
        <end position="426"/>
    </location>
</feature>
<feature type="region of interest" description="Disordered" evidence="4">
    <location>
        <begin position="367"/>
        <end position="389"/>
    </location>
</feature>
<dbReference type="PANTHER" id="PTHR12983:SF9">
    <property type="entry name" value="E3 UBIQUITIN-PROTEIN LIGASE RNF10"/>
    <property type="match status" value="1"/>
</dbReference>
<dbReference type="GO" id="GO:0008270">
    <property type="term" value="F:zinc ion binding"/>
    <property type="evidence" value="ECO:0007669"/>
    <property type="project" value="UniProtKB-KW"/>
</dbReference>
<keyword evidence="3" id="KW-0862">Zinc</keyword>
<dbReference type="InterPro" id="IPR039739">
    <property type="entry name" value="MAG2/RNF10"/>
</dbReference>
<dbReference type="AlphaFoldDB" id="A0A0H5QND6"/>
<evidence type="ECO:0000313" key="6">
    <source>
        <dbReference type="EMBL" id="CRZ03680.1"/>
    </source>
</evidence>
<dbReference type="PROSITE" id="PS50089">
    <property type="entry name" value="ZF_RING_2"/>
    <property type="match status" value="1"/>
</dbReference>
<dbReference type="SUPFAM" id="SSF57850">
    <property type="entry name" value="RING/U-box"/>
    <property type="match status" value="1"/>
</dbReference>
<evidence type="ECO:0000256" key="4">
    <source>
        <dbReference type="SAM" id="MobiDB-lite"/>
    </source>
</evidence>
<feature type="non-terminal residue" evidence="6">
    <location>
        <position position="1"/>
    </location>
</feature>
<dbReference type="GO" id="GO:0005737">
    <property type="term" value="C:cytoplasm"/>
    <property type="evidence" value="ECO:0007669"/>
    <property type="project" value="UniProtKB-SubCell"/>
</dbReference>
<dbReference type="GO" id="GO:0045944">
    <property type="term" value="P:positive regulation of transcription by RNA polymerase II"/>
    <property type="evidence" value="ECO:0007669"/>
    <property type="project" value="TreeGrafter"/>
</dbReference>
<evidence type="ECO:0000256" key="1">
    <source>
        <dbReference type="ARBA" id="ARBA00004496"/>
    </source>
</evidence>
<evidence type="ECO:0000256" key="2">
    <source>
        <dbReference type="ARBA" id="ARBA00022490"/>
    </source>
</evidence>
<dbReference type="PANTHER" id="PTHR12983">
    <property type="entry name" value="RING FINGER 10 FAMILY MEMBER"/>
    <property type="match status" value="1"/>
</dbReference>
<feature type="compositionally biased region" description="Pro residues" evidence="4">
    <location>
        <begin position="374"/>
        <end position="383"/>
    </location>
</feature>
<dbReference type="InterPro" id="IPR013083">
    <property type="entry name" value="Znf_RING/FYVE/PHD"/>
</dbReference>
<dbReference type="GO" id="GO:0000976">
    <property type="term" value="F:transcription cis-regulatory region binding"/>
    <property type="evidence" value="ECO:0007669"/>
    <property type="project" value="TreeGrafter"/>
</dbReference>